<organism evidence="3">
    <name type="scientific">Mycobacterium riyadhense</name>
    <dbReference type="NCBI Taxonomy" id="486698"/>
    <lineage>
        <taxon>Bacteria</taxon>
        <taxon>Bacillati</taxon>
        <taxon>Actinomycetota</taxon>
        <taxon>Actinomycetes</taxon>
        <taxon>Mycobacteriales</taxon>
        <taxon>Mycobacteriaceae</taxon>
        <taxon>Mycobacterium</taxon>
    </lineage>
</organism>
<gene>
    <name evidence="3" type="ORF">BIN_B_01821</name>
</gene>
<dbReference type="InterPro" id="IPR038332">
    <property type="entry name" value="PPE_sf"/>
</dbReference>
<feature type="domain" description="PE" evidence="2">
    <location>
        <begin position="4"/>
        <end position="89"/>
    </location>
</feature>
<evidence type="ECO:0000313" key="3">
    <source>
        <dbReference type="EMBL" id="VTO96946.1"/>
    </source>
</evidence>
<evidence type="ECO:0000259" key="2">
    <source>
        <dbReference type="Pfam" id="PF00934"/>
    </source>
</evidence>
<name>A0A653EHJ3_9MYCO</name>
<proteinExistence type="predicted"/>
<dbReference type="InterPro" id="IPR000084">
    <property type="entry name" value="PE-PGRS_N"/>
</dbReference>
<dbReference type="AlphaFoldDB" id="A0A653EHJ3"/>
<dbReference type="Gene3D" id="1.10.287.850">
    <property type="entry name" value="HP0062-like domain"/>
    <property type="match status" value="1"/>
</dbReference>
<dbReference type="SUPFAM" id="SSF140459">
    <property type="entry name" value="PE/PPE dimer-like"/>
    <property type="match status" value="1"/>
</dbReference>
<dbReference type="EMBL" id="LR589076">
    <property type="protein sequence ID" value="VTO96946.1"/>
    <property type="molecule type" value="Genomic_DNA"/>
</dbReference>
<reference evidence="3" key="1">
    <citation type="submission" date="2019-05" db="EMBL/GenBank/DDBJ databases">
        <authorList>
            <person name="Naeem R."/>
            <person name="Antony C."/>
            <person name="Guan Q."/>
        </authorList>
    </citation>
    <scope>NUCLEOTIDE SEQUENCE</scope>
    <source>
        <strain evidence="3">2</strain>
    </source>
</reference>
<accession>A0A653EHJ3</accession>
<dbReference type="RefSeq" id="WP_204802460.1">
    <property type="nucleotide sequence ID" value="NZ_CAJMWM010000001.1"/>
</dbReference>
<feature type="region of interest" description="Disordered" evidence="1">
    <location>
        <begin position="88"/>
        <end position="153"/>
    </location>
</feature>
<protein>
    <submittedName>
        <fullName evidence="3">PE family protein</fullName>
    </submittedName>
</protein>
<feature type="compositionally biased region" description="Low complexity" evidence="1">
    <location>
        <begin position="102"/>
        <end position="134"/>
    </location>
</feature>
<dbReference type="Pfam" id="PF00934">
    <property type="entry name" value="PE"/>
    <property type="match status" value="1"/>
</dbReference>
<sequence length="176" mass="17332">MSFVFVTPDLLAISASDLAGIGSAIGAANAAMATPSTAVVAVAADDVSTAVASLFSGYAQSYQALGGQAGAFHDQFVRTLNAAAATPAAAGQGLAPEPPAPEDSSATAATPATPAKALAASASTATPATRANSAKPARWAPTGSTAQPVKLPVGSSCVPAKRHWQIRPRMCKCAIN</sequence>
<evidence type="ECO:0000256" key="1">
    <source>
        <dbReference type="SAM" id="MobiDB-lite"/>
    </source>
</evidence>